<evidence type="ECO:0000259" key="5">
    <source>
        <dbReference type="PROSITE" id="PS50016"/>
    </source>
</evidence>
<dbReference type="GO" id="GO:0008270">
    <property type="term" value="F:zinc ion binding"/>
    <property type="evidence" value="ECO:0007669"/>
    <property type="project" value="UniProtKB-KW"/>
</dbReference>
<evidence type="ECO:0000256" key="2">
    <source>
        <dbReference type="ARBA" id="ARBA00022771"/>
    </source>
</evidence>
<feature type="domain" description="PHD-type" evidence="5">
    <location>
        <begin position="6"/>
        <end position="62"/>
    </location>
</feature>
<dbReference type="PROSITE" id="PS50016">
    <property type="entry name" value="ZF_PHD_2"/>
    <property type="match status" value="1"/>
</dbReference>
<protein>
    <recommendedName>
        <fullName evidence="5">PHD-type domain-containing protein</fullName>
    </recommendedName>
</protein>
<evidence type="ECO:0000313" key="6">
    <source>
        <dbReference type="EMBL" id="CAH1997327.1"/>
    </source>
</evidence>
<comment type="caution">
    <text evidence="6">The sequence shown here is derived from an EMBL/GenBank/DDBJ whole genome shotgun (WGS) entry which is preliminary data.</text>
</comment>
<dbReference type="Pfam" id="PF00628">
    <property type="entry name" value="PHD"/>
    <property type="match status" value="1"/>
</dbReference>
<keyword evidence="3" id="KW-0862">Zinc</keyword>
<dbReference type="Proteomes" id="UP001152888">
    <property type="component" value="Unassembled WGS sequence"/>
</dbReference>
<dbReference type="Gene3D" id="3.30.40.10">
    <property type="entry name" value="Zinc/RING finger domain, C3HC4 (zinc finger)"/>
    <property type="match status" value="1"/>
</dbReference>
<reference evidence="6" key="1">
    <citation type="submission" date="2022-03" db="EMBL/GenBank/DDBJ databases">
        <authorList>
            <person name="Sayadi A."/>
        </authorList>
    </citation>
    <scope>NUCLEOTIDE SEQUENCE</scope>
</reference>
<evidence type="ECO:0000256" key="1">
    <source>
        <dbReference type="ARBA" id="ARBA00022723"/>
    </source>
</evidence>
<keyword evidence="2 4" id="KW-0863">Zinc-finger</keyword>
<keyword evidence="1" id="KW-0479">Metal-binding</keyword>
<dbReference type="InterPro" id="IPR019787">
    <property type="entry name" value="Znf_PHD-finger"/>
</dbReference>
<evidence type="ECO:0000256" key="3">
    <source>
        <dbReference type="ARBA" id="ARBA00022833"/>
    </source>
</evidence>
<accession>A0A9P0LLU5</accession>
<dbReference type="OrthoDB" id="6773532at2759"/>
<evidence type="ECO:0000256" key="4">
    <source>
        <dbReference type="PROSITE-ProRule" id="PRU00146"/>
    </source>
</evidence>
<dbReference type="EMBL" id="CAKOFQ010007282">
    <property type="protein sequence ID" value="CAH1997327.1"/>
    <property type="molecule type" value="Genomic_DNA"/>
</dbReference>
<dbReference type="SUPFAM" id="SSF57903">
    <property type="entry name" value="FYVE/PHD zinc finger"/>
    <property type="match status" value="1"/>
</dbReference>
<dbReference type="AlphaFoldDB" id="A0A9P0LLU5"/>
<gene>
    <name evidence="6" type="ORF">ACAOBT_LOCUS23672</name>
</gene>
<evidence type="ECO:0000313" key="7">
    <source>
        <dbReference type="Proteomes" id="UP001152888"/>
    </source>
</evidence>
<organism evidence="6 7">
    <name type="scientific">Acanthoscelides obtectus</name>
    <name type="common">Bean weevil</name>
    <name type="synonym">Bruchus obtectus</name>
    <dbReference type="NCBI Taxonomy" id="200917"/>
    <lineage>
        <taxon>Eukaryota</taxon>
        <taxon>Metazoa</taxon>
        <taxon>Ecdysozoa</taxon>
        <taxon>Arthropoda</taxon>
        <taxon>Hexapoda</taxon>
        <taxon>Insecta</taxon>
        <taxon>Pterygota</taxon>
        <taxon>Neoptera</taxon>
        <taxon>Endopterygota</taxon>
        <taxon>Coleoptera</taxon>
        <taxon>Polyphaga</taxon>
        <taxon>Cucujiformia</taxon>
        <taxon>Chrysomeloidea</taxon>
        <taxon>Chrysomelidae</taxon>
        <taxon>Bruchinae</taxon>
        <taxon>Bruchini</taxon>
        <taxon>Acanthoscelides</taxon>
    </lineage>
</organism>
<dbReference type="InterPro" id="IPR011011">
    <property type="entry name" value="Znf_FYVE_PHD"/>
</dbReference>
<name>A0A9P0LLU5_ACAOB</name>
<keyword evidence="7" id="KW-1185">Reference proteome</keyword>
<proteinExistence type="predicted"/>
<dbReference type="InterPro" id="IPR001965">
    <property type="entry name" value="Znf_PHD"/>
</dbReference>
<sequence>MPKTKTENCDICLKEVLDDCQALLCDKCNIWKHKECLSMSNKTYLKLSKSNDDWICGKCKTKDGPGFVSQAKRDYTLADVMAKLEEMDNKYKALFTKYNEQLKIN</sequence>
<dbReference type="InterPro" id="IPR013083">
    <property type="entry name" value="Znf_RING/FYVE/PHD"/>
</dbReference>
<dbReference type="SMART" id="SM00249">
    <property type="entry name" value="PHD"/>
    <property type="match status" value="1"/>
</dbReference>